<evidence type="ECO:0000313" key="3">
    <source>
        <dbReference type="Proteomes" id="UP001259982"/>
    </source>
</evidence>
<dbReference type="EMBL" id="JAVRHY010000011">
    <property type="protein sequence ID" value="MDT0619165.1"/>
    <property type="molecule type" value="Genomic_DNA"/>
</dbReference>
<sequence>MAAEQELPEIKLDADNLYREETVTDGRSGSIRMMIPVTDSGERDEQRSVRYEGYTNLMTPAGSLPIHFELDAEDLAQALAQFPDAAKASIEQTMQELQEMRRQQSGSGLYVPGQDSPGMGGGGGMGGPGGMPGGGGSGIQF</sequence>
<reference evidence="2 3" key="1">
    <citation type="submission" date="2023-09" db="EMBL/GenBank/DDBJ databases">
        <authorList>
            <person name="Rey-Velasco X."/>
        </authorList>
    </citation>
    <scope>NUCLEOTIDE SEQUENCE [LARGE SCALE GENOMIC DNA]</scope>
    <source>
        <strain evidence="2 3">P385</strain>
    </source>
</reference>
<name>A0ABU3B9K7_9GAMM</name>
<evidence type="ECO:0000256" key="1">
    <source>
        <dbReference type="SAM" id="MobiDB-lite"/>
    </source>
</evidence>
<evidence type="ECO:0000313" key="2">
    <source>
        <dbReference type="EMBL" id="MDT0619165.1"/>
    </source>
</evidence>
<feature type="compositionally biased region" description="Gly residues" evidence="1">
    <location>
        <begin position="118"/>
        <end position="141"/>
    </location>
</feature>
<keyword evidence="3" id="KW-1185">Reference proteome</keyword>
<evidence type="ECO:0008006" key="4">
    <source>
        <dbReference type="Google" id="ProtNLM"/>
    </source>
</evidence>
<organism evidence="2 3">
    <name type="scientific">Spectribacter acetivorans</name>
    <dbReference type="NCBI Taxonomy" id="3075603"/>
    <lineage>
        <taxon>Bacteria</taxon>
        <taxon>Pseudomonadati</taxon>
        <taxon>Pseudomonadota</taxon>
        <taxon>Gammaproteobacteria</taxon>
        <taxon>Salinisphaerales</taxon>
        <taxon>Salinisphaeraceae</taxon>
        <taxon>Spectribacter</taxon>
    </lineage>
</organism>
<dbReference type="RefSeq" id="WP_311659514.1">
    <property type="nucleotide sequence ID" value="NZ_JAVRHY010000011.1"/>
</dbReference>
<proteinExistence type="predicted"/>
<comment type="caution">
    <text evidence="2">The sequence shown here is derived from an EMBL/GenBank/DDBJ whole genome shotgun (WGS) entry which is preliminary data.</text>
</comment>
<dbReference type="Proteomes" id="UP001259982">
    <property type="component" value="Unassembled WGS sequence"/>
</dbReference>
<feature type="region of interest" description="Disordered" evidence="1">
    <location>
        <begin position="98"/>
        <end position="141"/>
    </location>
</feature>
<gene>
    <name evidence="2" type="ORF">RM531_11835</name>
</gene>
<protein>
    <recommendedName>
        <fullName evidence="4">Cytoplasmic protein</fullName>
    </recommendedName>
</protein>
<accession>A0ABU3B9K7</accession>